<dbReference type="Proteomes" id="UP000283530">
    <property type="component" value="Unassembled WGS sequence"/>
</dbReference>
<gene>
    <name evidence="1" type="ORF">CKAN_02224400</name>
</gene>
<evidence type="ECO:0000313" key="2">
    <source>
        <dbReference type="Proteomes" id="UP000283530"/>
    </source>
</evidence>
<evidence type="ECO:0008006" key="3">
    <source>
        <dbReference type="Google" id="ProtNLM"/>
    </source>
</evidence>
<organism evidence="1 2">
    <name type="scientific">Cinnamomum micranthum f. kanehirae</name>
    <dbReference type="NCBI Taxonomy" id="337451"/>
    <lineage>
        <taxon>Eukaryota</taxon>
        <taxon>Viridiplantae</taxon>
        <taxon>Streptophyta</taxon>
        <taxon>Embryophyta</taxon>
        <taxon>Tracheophyta</taxon>
        <taxon>Spermatophyta</taxon>
        <taxon>Magnoliopsida</taxon>
        <taxon>Magnoliidae</taxon>
        <taxon>Laurales</taxon>
        <taxon>Lauraceae</taxon>
        <taxon>Cinnamomum</taxon>
    </lineage>
</organism>
<comment type="caution">
    <text evidence="1">The sequence shown here is derived from an EMBL/GenBank/DDBJ whole genome shotgun (WGS) entry which is preliminary data.</text>
</comment>
<reference evidence="1 2" key="1">
    <citation type="journal article" date="2019" name="Nat. Plants">
        <title>Stout camphor tree genome fills gaps in understanding of flowering plant genome evolution.</title>
        <authorList>
            <person name="Chaw S.M."/>
            <person name="Liu Y.C."/>
            <person name="Wu Y.W."/>
            <person name="Wang H.Y."/>
            <person name="Lin C.I."/>
            <person name="Wu C.S."/>
            <person name="Ke H.M."/>
            <person name="Chang L.Y."/>
            <person name="Hsu C.Y."/>
            <person name="Yang H.T."/>
            <person name="Sudianto E."/>
            <person name="Hsu M.H."/>
            <person name="Wu K.P."/>
            <person name="Wang L.N."/>
            <person name="Leebens-Mack J.H."/>
            <person name="Tsai I.J."/>
        </authorList>
    </citation>
    <scope>NUCLEOTIDE SEQUENCE [LARGE SCALE GENOMIC DNA]</scope>
    <source>
        <strain evidence="2">cv. Chaw 1501</strain>
        <tissue evidence="1">Young leaves</tissue>
    </source>
</reference>
<name>A0A443PQF8_9MAGN</name>
<keyword evidence="2" id="KW-1185">Reference proteome</keyword>
<evidence type="ECO:0000313" key="1">
    <source>
        <dbReference type="EMBL" id="RWR93014.1"/>
    </source>
</evidence>
<dbReference type="EMBL" id="QPKB01000009">
    <property type="protein sequence ID" value="RWR93014.1"/>
    <property type="molecule type" value="Genomic_DNA"/>
</dbReference>
<proteinExistence type="predicted"/>
<sequence>MEEDIDEVTLCNNNFRRSPPSSCAQENLFLTNNMLTGEVPKWILKSNINLVASCLKNHVPYSGKAQYYEH</sequence>
<dbReference type="AlphaFoldDB" id="A0A443PQF8"/>
<protein>
    <recommendedName>
        <fullName evidence="3">LRR receptor-like serine/threonine-protein kinase</fullName>
    </recommendedName>
</protein>
<accession>A0A443PQF8</accession>